<dbReference type="PANTHER" id="PTHR43394:SF1">
    <property type="entry name" value="ATP-BINDING CASSETTE SUB-FAMILY B MEMBER 10, MITOCHONDRIAL"/>
    <property type="match status" value="1"/>
</dbReference>
<evidence type="ECO:0000256" key="5">
    <source>
        <dbReference type="ARBA" id="ARBA00022989"/>
    </source>
</evidence>
<reference evidence="10 11" key="1">
    <citation type="submission" date="2021-03" db="EMBL/GenBank/DDBJ databases">
        <title>Sequencing the genomes of 1000 actinobacteria strains.</title>
        <authorList>
            <person name="Klenk H.-P."/>
        </authorList>
    </citation>
    <scope>NUCLEOTIDE SEQUENCE [LARGE SCALE GENOMIC DNA]</scope>
    <source>
        <strain evidence="10 11">DSM 14564</strain>
    </source>
</reference>
<dbReference type="InterPro" id="IPR003439">
    <property type="entry name" value="ABC_transporter-like_ATP-bd"/>
</dbReference>
<comment type="caution">
    <text evidence="10">The sequence shown here is derived from an EMBL/GenBank/DDBJ whole genome shotgun (WGS) entry which is preliminary data.</text>
</comment>
<keyword evidence="11" id="KW-1185">Reference proteome</keyword>
<evidence type="ECO:0000256" key="3">
    <source>
        <dbReference type="ARBA" id="ARBA00022741"/>
    </source>
</evidence>
<organism evidence="10 11">
    <name type="scientific">Brachybacterium fresconis</name>
    <dbReference type="NCBI Taxonomy" id="173363"/>
    <lineage>
        <taxon>Bacteria</taxon>
        <taxon>Bacillati</taxon>
        <taxon>Actinomycetota</taxon>
        <taxon>Actinomycetes</taxon>
        <taxon>Micrococcales</taxon>
        <taxon>Dermabacteraceae</taxon>
        <taxon>Brachybacterium</taxon>
    </lineage>
</organism>
<dbReference type="Gene3D" id="3.40.50.300">
    <property type="entry name" value="P-loop containing nucleotide triphosphate hydrolases"/>
    <property type="match status" value="1"/>
</dbReference>
<evidence type="ECO:0000259" key="8">
    <source>
        <dbReference type="PROSITE" id="PS50893"/>
    </source>
</evidence>
<dbReference type="EMBL" id="JAGIOC010000001">
    <property type="protein sequence ID" value="MBP2410904.1"/>
    <property type="molecule type" value="Genomic_DNA"/>
</dbReference>
<sequence>MSDLDWKRPLEDVLGEDATARRQLAEHAQLLPIAGAGPSLRFMAGKLREHWVAATATALVTIGGAVAAAILPRLIGAAVDVVASGGGTAADAWRLGGQILGVGLVQAVLAAAGWSMVSALGQRILAGMREDVIDRALDLPAQTMERTGIGDALSRVADDVDVAARAVNNLVPSLIQMGFYVLVTMIGMATLSPWLLILVGAVVPLYVIATVWYLRRTAPLYRRERIAMGARAQGLLSAIHGIPTVHAYGIERRETRHVAVLSETASVLNMRVMYLVGRLVGLINIPENLALALVLVLGFVMVHVAGAPIGVVTAAGIYLVSLFWPMMAVIFNLDEVQSAVASVSRMVGVITWIDPAASPGDGRPADASIRLAGVSHAYGTDADGVERTVLEPLDLDIAAGEVVSLVGASGAGKSTLAAILAGTLLPRHGRVLHGDVDLAAADIEAIRAHASIVSQDVHVFRGTLREDLLLAGPLATDDQLWAALRRVDAAAWAERLPRGLDTEVGEKGERLTAEQSQQLALARIALRDPAVLILDEATADEGSSGARVLERAALEVARGRTTIIVAHRLSQAMIADRILVMADGRVVEEGTHDQLVARGGDYARLWEAWSG</sequence>
<feature type="transmembrane region" description="Helical" evidence="7">
    <location>
        <begin position="95"/>
        <end position="120"/>
    </location>
</feature>
<dbReference type="Pfam" id="PF00005">
    <property type="entry name" value="ABC_tran"/>
    <property type="match status" value="1"/>
</dbReference>
<dbReference type="SMART" id="SM00382">
    <property type="entry name" value="AAA"/>
    <property type="match status" value="1"/>
</dbReference>
<feature type="transmembrane region" description="Helical" evidence="7">
    <location>
        <begin position="51"/>
        <end position="75"/>
    </location>
</feature>
<dbReference type="InterPro" id="IPR036640">
    <property type="entry name" value="ABC1_TM_sf"/>
</dbReference>
<evidence type="ECO:0000313" key="10">
    <source>
        <dbReference type="EMBL" id="MBP2410904.1"/>
    </source>
</evidence>
<protein>
    <submittedName>
        <fullName evidence="10">ATP-binding cassette subfamily C protein</fullName>
    </submittedName>
</protein>
<gene>
    <name evidence="10" type="ORF">JOF44_003807</name>
</gene>
<keyword evidence="3" id="KW-0547">Nucleotide-binding</keyword>
<dbReference type="SUPFAM" id="SSF90123">
    <property type="entry name" value="ABC transporter transmembrane region"/>
    <property type="match status" value="1"/>
</dbReference>
<keyword evidence="5 7" id="KW-1133">Transmembrane helix</keyword>
<keyword evidence="2 7" id="KW-0812">Transmembrane</keyword>
<dbReference type="PROSITE" id="PS50929">
    <property type="entry name" value="ABC_TM1F"/>
    <property type="match status" value="1"/>
</dbReference>
<proteinExistence type="predicted"/>
<comment type="subcellular location">
    <subcellularLocation>
        <location evidence="1">Cell membrane</location>
        <topology evidence="1">Multi-pass membrane protein</topology>
    </subcellularLocation>
</comment>
<feature type="domain" description="ABC transporter" evidence="8">
    <location>
        <begin position="369"/>
        <end position="608"/>
    </location>
</feature>
<dbReference type="InterPro" id="IPR039421">
    <property type="entry name" value="Type_1_exporter"/>
</dbReference>
<dbReference type="CDD" id="cd07346">
    <property type="entry name" value="ABC_6TM_exporters"/>
    <property type="match status" value="1"/>
</dbReference>
<feature type="domain" description="ABC transmembrane type-1" evidence="9">
    <location>
        <begin position="56"/>
        <end position="338"/>
    </location>
</feature>
<dbReference type="GO" id="GO:0005524">
    <property type="term" value="F:ATP binding"/>
    <property type="evidence" value="ECO:0007669"/>
    <property type="project" value="UniProtKB-KW"/>
</dbReference>
<dbReference type="Gene3D" id="1.20.1560.10">
    <property type="entry name" value="ABC transporter type 1, transmembrane domain"/>
    <property type="match status" value="1"/>
</dbReference>
<keyword evidence="4 10" id="KW-0067">ATP-binding</keyword>
<feature type="transmembrane region" description="Helical" evidence="7">
    <location>
        <begin position="194"/>
        <end position="214"/>
    </location>
</feature>
<evidence type="ECO:0000256" key="6">
    <source>
        <dbReference type="ARBA" id="ARBA00023136"/>
    </source>
</evidence>
<feature type="transmembrane region" description="Helical" evidence="7">
    <location>
        <begin position="279"/>
        <end position="301"/>
    </location>
</feature>
<dbReference type="InterPro" id="IPR027417">
    <property type="entry name" value="P-loop_NTPase"/>
</dbReference>
<dbReference type="PANTHER" id="PTHR43394">
    <property type="entry name" value="ATP-DEPENDENT PERMEASE MDL1, MITOCHONDRIAL"/>
    <property type="match status" value="1"/>
</dbReference>
<evidence type="ECO:0000313" key="11">
    <source>
        <dbReference type="Proteomes" id="UP000698222"/>
    </source>
</evidence>
<dbReference type="Proteomes" id="UP000698222">
    <property type="component" value="Unassembled WGS sequence"/>
</dbReference>
<name>A0ABS4YQ37_9MICO</name>
<evidence type="ECO:0000259" key="9">
    <source>
        <dbReference type="PROSITE" id="PS50929"/>
    </source>
</evidence>
<dbReference type="InterPro" id="IPR003593">
    <property type="entry name" value="AAA+_ATPase"/>
</dbReference>
<accession>A0ABS4YQ37</accession>
<dbReference type="PROSITE" id="PS50893">
    <property type="entry name" value="ABC_TRANSPORTER_2"/>
    <property type="match status" value="1"/>
</dbReference>
<dbReference type="InterPro" id="IPR011527">
    <property type="entry name" value="ABC1_TM_dom"/>
</dbReference>
<evidence type="ECO:0000256" key="2">
    <source>
        <dbReference type="ARBA" id="ARBA00022692"/>
    </source>
</evidence>
<feature type="transmembrane region" description="Helical" evidence="7">
    <location>
        <begin position="307"/>
        <end position="331"/>
    </location>
</feature>
<evidence type="ECO:0000256" key="1">
    <source>
        <dbReference type="ARBA" id="ARBA00004651"/>
    </source>
</evidence>
<feature type="transmembrane region" description="Helical" evidence="7">
    <location>
        <begin position="170"/>
        <end position="188"/>
    </location>
</feature>
<keyword evidence="6 7" id="KW-0472">Membrane</keyword>
<evidence type="ECO:0000256" key="4">
    <source>
        <dbReference type="ARBA" id="ARBA00022840"/>
    </source>
</evidence>
<dbReference type="SUPFAM" id="SSF52540">
    <property type="entry name" value="P-loop containing nucleoside triphosphate hydrolases"/>
    <property type="match status" value="1"/>
</dbReference>
<dbReference type="RefSeq" id="WP_209895169.1">
    <property type="nucleotide sequence ID" value="NZ_BAAAJV010000008.1"/>
</dbReference>
<dbReference type="Pfam" id="PF00664">
    <property type="entry name" value="ABC_membrane"/>
    <property type="match status" value="1"/>
</dbReference>
<evidence type="ECO:0000256" key="7">
    <source>
        <dbReference type="SAM" id="Phobius"/>
    </source>
</evidence>